<comment type="caution">
    <text evidence="1">The sequence shown here is derived from an EMBL/GenBank/DDBJ whole genome shotgun (WGS) entry which is preliminary data.</text>
</comment>
<dbReference type="EMBL" id="NWBP01000001">
    <property type="protein sequence ID" value="PCC83888.1"/>
    <property type="molecule type" value="Genomic_DNA"/>
</dbReference>
<organism evidence="1 2">
    <name type="scientific">Corynebacterium accolens</name>
    <dbReference type="NCBI Taxonomy" id="38284"/>
    <lineage>
        <taxon>Bacteria</taxon>
        <taxon>Bacillati</taxon>
        <taxon>Actinomycetota</taxon>
        <taxon>Actinomycetes</taxon>
        <taxon>Mycobacteriales</taxon>
        <taxon>Corynebacteriaceae</taxon>
        <taxon>Corynebacterium</taxon>
    </lineage>
</organism>
<proteinExistence type="predicted"/>
<dbReference type="AlphaFoldDB" id="A0A2A4ANZ6"/>
<accession>A0A2A4ANZ6</accession>
<name>A0A2A4ANZ6_9CORY</name>
<dbReference type="Proteomes" id="UP000218690">
    <property type="component" value="Unassembled WGS sequence"/>
</dbReference>
<protein>
    <submittedName>
        <fullName evidence="1">Uncharacterized protein</fullName>
    </submittedName>
</protein>
<sequence>MLSRSSFGLLVLRVSLHDIRDFCMRLMMRRNSPSHEKLDTVHSTAFAACSFVRPSGGVSCAVMSFV</sequence>
<gene>
    <name evidence="1" type="ORF">COM45_00190</name>
</gene>
<evidence type="ECO:0000313" key="1">
    <source>
        <dbReference type="EMBL" id="PCC83888.1"/>
    </source>
</evidence>
<evidence type="ECO:0000313" key="2">
    <source>
        <dbReference type="Proteomes" id="UP000218690"/>
    </source>
</evidence>
<reference evidence="1 2" key="1">
    <citation type="submission" date="2017-09" db="EMBL/GenBank/DDBJ databases">
        <title>Draft Genome Sequence of Corynebacterium accolens AH4003.</title>
        <authorList>
            <person name="Chen Y."/>
            <person name="Oosthuysen W.F."/>
            <person name="Kelley S."/>
            <person name="Horswill A."/>
        </authorList>
    </citation>
    <scope>NUCLEOTIDE SEQUENCE [LARGE SCALE GENOMIC DNA]</scope>
    <source>
        <strain evidence="1 2">AH4003</strain>
    </source>
</reference>